<dbReference type="EMBL" id="MSFL01000005">
    <property type="protein sequence ID" value="PWY88378.1"/>
    <property type="molecule type" value="Genomic_DNA"/>
</dbReference>
<dbReference type="GO" id="GO:0006154">
    <property type="term" value="P:adenosine catabolic process"/>
    <property type="evidence" value="ECO:0007669"/>
    <property type="project" value="TreeGrafter"/>
</dbReference>
<dbReference type="VEuPathDB" id="FungiDB:BO70DRAFT_310062"/>
<dbReference type="InterPro" id="IPR032466">
    <property type="entry name" value="Metal_Hydrolase"/>
</dbReference>
<reference evidence="11 12" key="1">
    <citation type="submission" date="2016-12" db="EMBL/GenBank/DDBJ databases">
        <title>The genomes of Aspergillus section Nigri reveals drivers in fungal speciation.</title>
        <authorList>
            <consortium name="DOE Joint Genome Institute"/>
            <person name="Vesth T.C."/>
            <person name="Nybo J."/>
            <person name="Theobald S."/>
            <person name="Brandl J."/>
            <person name="Frisvad J.C."/>
            <person name="Nielsen K.F."/>
            <person name="Lyhne E.K."/>
            <person name="Kogle M.E."/>
            <person name="Kuo A."/>
            <person name="Riley R."/>
            <person name="Clum A."/>
            <person name="Nolan M."/>
            <person name="Lipzen A."/>
            <person name="Salamov A."/>
            <person name="Henrissat B."/>
            <person name="Wiebenga A."/>
            <person name="De Vries R.P."/>
            <person name="Grigoriev I.V."/>
            <person name="Mortensen U.H."/>
            <person name="Andersen M.R."/>
            <person name="Baker S.E."/>
        </authorList>
    </citation>
    <scope>NUCLEOTIDE SEQUENCE [LARGE SCALE GENOMIC DNA]</scope>
    <source>
        <strain evidence="11 12">CBS 117.55</strain>
    </source>
</reference>
<comment type="subcellular location">
    <subcellularLocation>
        <location evidence="2">Secreted</location>
    </subcellularLocation>
</comment>
<evidence type="ECO:0000313" key="12">
    <source>
        <dbReference type="Proteomes" id="UP000247233"/>
    </source>
</evidence>
<dbReference type="EC" id="3.5.4.4" evidence="4"/>
<dbReference type="InterPro" id="IPR001365">
    <property type="entry name" value="A_deaminase_dom"/>
</dbReference>
<comment type="caution">
    <text evidence="11">The sequence shown here is derived from an EMBL/GenBank/DDBJ whole genome shotgun (WGS) entry which is preliminary data.</text>
</comment>
<evidence type="ECO:0000256" key="9">
    <source>
        <dbReference type="ARBA" id="ARBA00047764"/>
    </source>
</evidence>
<protein>
    <recommendedName>
        <fullName evidence="4">adenosine deaminase</fullName>
        <ecNumber evidence="4">3.5.4.4</ecNumber>
    </recommendedName>
</protein>
<evidence type="ECO:0000256" key="4">
    <source>
        <dbReference type="ARBA" id="ARBA00012784"/>
    </source>
</evidence>
<keyword evidence="8" id="KW-0378">Hydrolase</keyword>
<dbReference type="OrthoDB" id="7202371at2759"/>
<evidence type="ECO:0000256" key="7">
    <source>
        <dbReference type="ARBA" id="ARBA00022729"/>
    </source>
</evidence>
<dbReference type="InterPro" id="IPR006330">
    <property type="entry name" value="Ado/ade_deaminase"/>
</dbReference>
<keyword evidence="7" id="KW-0732">Signal</keyword>
<evidence type="ECO:0000256" key="8">
    <source>
        <dbReference type="ARBA" id="ARBA00022801"/>
    </source>
</evidence>
<dbReference type="Pfam" id="PF00962">
    <property type="entry name" value="A_deaminase"/>
    <property type="match status" value="1"/>
</dbReference>
<evidence type="ECO:0000256" key="2">
    <source>
        <dbReference type="ARBA" id="ARBA00004613"/>
    </source>
</evidence>
<organism evidence="11 12">
    <name type="scientific">Aspergillus heteromorphus CBS 117.55</name>
    <dbReference type="NCBI Taxonomy" id="1448321"/>
    <lineage>
        <taxon>Eukaryota</taxon>
        <taxon>Fungi</taxon>
        <taxon>Dikarya</taxon>
        <taxon>Ascomycota</taxon>
        <taxon>Pezizomycotina</taxon>
        <taxon>Eurotiomycetes</taxon>
        <taxon>Eurotiomycetidae</taxon>
        <taxon>Eurotiales</taxon>
        <taxon>Aspergillaceae</taxon>
        <taxon>Aspergillus</taxon>
        <taxon>Aspergillus subgen. Circumdati</taxon>
    </lineage>
</organism>
<dbReference type="Proteomes" id="UP000247233">
    <property type="component" value="Unassembled WGS sequence"/>
</dbReference>
<keyword evidence="6" id="KW-0479">Metal-binding</keyword>
<dbReference type="GeneID" id="37062388"/>
<comment type="similarity">
    <text evidence="3">Belongs to the metallo-dependent hydrolases superfamily. Adenosine and AMP deaminases family. ADGF subfamily.</text>
</comment>
<gene>
    <name evidence="11" type="ORF">BO70DRAFT_310062</name>
</gene>
<name>A0A317WTW4_9EURO</name>
<evidence type="ECO:0000256" key="5">
    <source>
        <dbReference type="ARBA" id="ARBA00022525"/>
    </source>
</evidence>
<dbReference type="GO" id="GO:0046103">
    <property type="term" value="P:inosine biosynthetic process"/>
    <property type="evidence" value="ECO:0007669"/>
    <property type="project" value="TreeGrafter"/>
</dbReference>
<dbReference type="PANTHER" id="PTHR11409:SF39">
    <property type="entry name" value="ADENOSINE DEAMINASE 2"/>
    <property type="match status" value="1"/>
</dbReference>
<dbReference type="STRING" id="1448321.A0A317WTW4"/>
<dbReference type="AlphaFoldDB" id="A0A317WTW4"/>
<sequence>MASSDTAWELEEGIPQVQDPFIQQYLRGRDSLILQEQKQRHDFNFRKALPPTAARACKIISQIRDRELHHVRSPGSNEQDALPSTPTARHAGLLSLDKEKIESTDLWEVMRKFPKGSLLHAPLHAAVNVDYLIDLAFSTPGIHVYADRHLAAPGDSTDASFAFQYSLGTTKDTGDQPTMWSATYKPSSLVLLQSAASSFPNGGEEGFRVWLKGRCTPKPGYSDYHRRTMPIVNSLLSYEPILRSCLKQVFTDLANDGIGYVELRNTFNFPYRKESKEVPEEDYGAWCHVFQEELAQFRETDVGQGFRGARIIWSSRRSLSNRDLVEDMTQCILAKCDYPEVICGFDIVGEGDERPLTDLVPILFWFRKQSVEEGVEIPFLFHAGESLRNEDEADQGLFDAILLGSRRICQGLSLHKHPLLMDLIKEKKILVECSPLSDEIFGFTDSIQTHPLSVLLSRGVSVSLGADAPGLPGHSTGALTWQFWQAIQGLDSMGLAGLAMMVENSIRWSCYEDQPTGEWLCDLREGILGEGMRAKQLQEWYAEFEKFCEWVTQRFPEVEVDEAV</sequence>
<evidence type="ECO:0000256" key="3">
    <source>
        <dbReference type="ARBA" id="ARBA00006083"/>
    </source>
</evidence>
<evidence type="ECO:0000313" key="11">
    <source>
        <dbReference type="EMBL" id="PWY88378.1"/>
    </source>
</evidence>
<dbReference type="SUPFAM" id="SSF51556">
    <property type="entry name" value="Metallo-dependent hydrolases"/>
    <property type="match status" value="1"/>
</dbReference>
<feature type="domain" description="Adenosine deaminase" evidence="10">
    <location>
        <begin position="240"/>
        <end position="510"/>
    </location>
</feature>
<evidence type="ECO:0000256" key="1">
    <source>
        <dbReference type="ARBA" id="ARBA00001947"/>
    </source>
</evidence>
<proteinExistence type="inferred from homology"/>
<dbReference type="Gene3D" id="3.20.20.140">
    <property type="entry name" value="Metal-dependent hydrolases"/>
    <property type="match status" value="1"/>
</dbReference>
<keyword evidence="12" id="KW-1185">Reference proteome</keyword>
<evidence type="ECO:0000259" key="10">
    <source>
        <dbReference type="Pfam" id="PF00962"/>
    </source>
</evidence>
<dbReference type="GO" id="GO:0005576">
    <property type="term" value="C:extracellular region"/>
    <property type="evidence" value="ECO:0007669"/>
    <property type="project" value="UniProtKB-SubCell"/>
</dbReference>
<dbReference type="GO" id="GO:0046872">
    <property type="term" value="F:metal ion binding"/>
    <property type="evidence" value="ECO:0007669"/>
    <property type="project" value="UniProtKB-KW"/>
</dbReference>
<dbReference type="PANTHER" id="PTHR11409">
    <property type="entry name" value="ADENOSINE DEAMINASE"/>
    <property type="match status" value="1"/>
</dbReference>
<comment type="catalytic activity">
    <reaction evidence="9">
        <text>adenosine + H2O + H(+) = inosine + NH4(+)</text>
        <dbReference type="Rhea" id="RHEA:24408"/>
        <dbReference type="ChEBI" id="CHEBI:15377"/>
        <dbReference type="ChEBI" id="CHEBI:15378"/>
        <dbReference type="ChEBI" id="CHEBI:16335"/>
        <dbReference type="ChEBI" id="CHEBI:17596"/>
        <dbReference type="ChEBI" id="CHEBI:28938"/>
        <dbReference type="EC" id="3.5.4.4"/>
    </reaction>
</comment>
<dbReference type="GO" id="GO:0004000">
    <property type="term" value="F:adenosine deaminase activity"/>
    <property type="evidence" value="ECO:0007669"/>
    <property type="project" value="TreeGrafter"/>
</dbReference>
<dbReference type="FunFam" id="3.20.20.140:FF:000017">
    <property type="entry name" value="Adenosine deaminase 2"/>
    <property type="match status" value="1"/>
</dbReference>
<accession>A0A317WTW4</accession>
<keyword evidence="5" id="KW-0964">Secreted</keyword>
<dbReference type="RefSeq" id="XP_025401914.1">
    <property type="nucleotide sequence ID" value="XM_025540151.1"/>
</dbReference>
<comment type="cofactor">
    <cofactor evidence="1">
        <name>Zn(2+)</name>
        <dbReference type="ChEBI" id="CHEBI:29105"/>
    </cofactor>
</comment>
<evidence type="ECO:0000256" key="6">
    <source>
        <dbReference type="ARBA" id="ARBA00022723"/>
    </source>
</evidence>